<sequence length="475" mass="49760">MLSVVLLVFPAPVGQPPGDVTEFLADRMAAVEAPGMSYALVNRDRIVSSGAWGTDGHGRPMTTHTPVGFGSVAKPVTAVAVMRLVDAGTVGLDDPVFEHLPWFRLADRGHAERITVRHLLEQTSGLAPADGYARSDIGDNEPGALRRWVESLAETGPNAAPGERHQYNPANAQILGAMVEEVSGLTFAEFLHREVLGPLDMADAVADAATAAAKLPPGHEFYFGGVRVGDAEFDTSGVPYGYLAGSVTDLAHLAMLHTNDGRFGGREVLSERAVRDLRGPGPRAGNGHYGLSWRVDTLRTVDTTIVWHAGASPGYHTVLVTAPDTGWAVAVQQNVWSPLADPQLNAAALGALTIALGGTPDPPPGSSTSTLLLAGMGALVLVLAAGLGWTARRAFRRCSRRPWLGAVGWGGLGAIAALGVGVWLPGAVDLTLRHILLFLPDVGQLAVAAVVLGSALVLARLVLLPFELRRRPGTG</sequence>
<dbReference type="RefSeq" id="WP_260194812.1">
    <property type="nucleotide sequence ID" value="NZ_JAFFZE010000022.1"/>
</dbReference>
<dbReference type="InterPro" id="IPR001466">
    <property type="entry name" value="Beta-lactam-related"/>
</dbReference>
<dbReference type="SUPFAM" id="SSF56601">
    <property type="entry name" value="beta-lactamase/transpeptidase-like"/>
    <property type="match status" value="1"/>
</dbReference>
<keyword evidence="1" id="KW-0472">Membrane</keyword>
<dbReference type="Pfam" id="PF00144">
    <property type="entry name" value="Beta-lactamase"/>
    <property type="match status" value="1"/>
</dbReference>
<dbReference type="InterPro" id="IPR012338">
    <property type="entry name" value="Beta-lactam/transpept-like"/>
</dbReference>
<feature type="transmembrane region" description="Helical" evidence="1">
    <location>
        <begin position="371"/>
        <end position="391"/>
    </location>
</feature>
<dbReference type="PANTHER" id="PTHR46825">
    <property type="entry name" value="D-ALANYL-D-ALANINE-CARBOXYPEPTIDASE/ENDOPEPTIDASE AMPH"/>
    <property type="match status" value="1"/>
</dbReference>
<feature type="domain" description="Beta-lactamase-related" evidence="2">
    <location>
        <begin position="22"/>
        <end position="347"/>
    </location>
</feature>
<keyword evidence="4" id="KW-1185">Reference proteome</keyword>
<dbReference type="Proteomes" id="UP001156441">
    <property type="component" value="Unassembled WGS sequence"/>
</dbReference>
<evidence type="ECO:0000256" key="1">
    <source>
        <dbReference type="SAM" id="Phobius"/>
    </source>
</evidence>
<evidence type="ECO:0000313" key="3">
    <source>
        <dbReference type="EMBL" id="MCT2586940.1"/>
    </source>
</evidence>
<feature type="transmembrane region" description="Helical" evidence="1">
    <location>
        <begin position="444"/>
        <end position="463"/>
    </location>
</feature>
<reference evidence="3 4" key="1">
    <citation type="submission" date="2021-02" db="EMBL/GenBank/DDBJ databases">
        <title>Actinophytocola xerophila sp. nov., isolated from soil of cotton cropping field.</title>
        <authorList>
            <person name="Huang R."/>
            <person name="Chen X."/>
            <person name="Ge X."/>
            <person name="Liu W."/>
        </authorList>
    </citation>
    <scope>NUCLEOTIDE SEQUENCE [LARGE SCALE GENOMIC DNA]</scope>
    <source>
        <strain evidence="3 4">S1-96</strain>
    </source>
</reference>
<dbReference type="EMBL" id="JAFFZE010000022">
    <property type="protein sequence ID" value="MCT2586940.1"/>
    <property type="molecule type" value="Genomic_DNA"/>
</dbReference>
<dbReference type="Gene3D" id="3.40.710.10">
    <property type="entry name" value="DD-peptidase/beta-lactamase superfamily"/>
    <property type="match status" value="1"/>
</dbReference>
<protein>
    <submittedName>
        <fullName evidence="3">Beta-lactamase family protein</fullName>
    </submittedName>
</protein>
<keyword evidence="1" id="KW-0812">Transmembrane</keyword>
<comment type="caution">
    <text evidence="3">The sequence shown here is derived from an EMBL/GenBank/DDBJ whole genome shotgun (WGS) entry which is preliminary data.</text>
</comment>
<name>A0ABT2JGD8_9PSEU</name>
<organism evidence="3 4">
    <name type="scientific">Actinophytocola gossypii</name>
    <dbReference type="NCBI Taxonomy" id="2812003"/>
    <lineage>
        <taxon>Bacteria</taxon>
        <taxon>Bacillati</taxon>
        <taxon>Actinomycetota</taxon>
        <taxon>Actinomycetes</taxon>
        <taxon>Pseudonocardiales</taxon>
        <taxon>Pseudonocardiaceae</taxon>
    </lineage>
</organism>
<dbReference type="InterPro" id="IPR050491">
    <property type="entry name" value="AmpC-like"/>
</dbReference>
<evidence type="ECO:0000259" key="2">
    <source>
        <dbReference type="Pfam" id="PF00144"/>
    </source>
</evidence>
<keyword evidence="1" id="KW-1133">Transmembrane helix</keyword>
<accession>A0ABT2JGD8</accession>
<proteinExistence type="predicted"/>
<feature type="transmembrane region" description="Helical" evidence="1">
    <location>
        <begin position="403"/>
        <end position="424"/>
    </location>
</feature>
<dbReference type="PANTHER" id="PTHR46825:SF9">
    <property type="entry name" value="BETA-LACTAMASE-RELATED DOMAIN-CONTAINING PROTEIN"/>
    <property type="match status" value="1"/>
</dbReference>
<gene>
    <name evidence="3" type="ORF">JT362_27840</name>
</gene>
<evidence type="ECO:0000313" key="4">
    <source>
        <dbReference type="Proteomes" id="UP001156441"/>
    </source>
</evidence>